<dbReference type="GO" id="GO:0008934">
    <property type="term" value="F:inositol monophosphate 1-phosphatase activity"/>
    <property type="evidence" value="ECO:0007669"/>
    <property type="project" value="TreeGrafter"/>
</dbReference>
<dbReference type="Pfam" id="PF00459">
    <property type="entry name" value="Inositol_P"/>
    <property type="match status" value="1"/>
</dbReference>
<dbReference type="PANTHER" id="PTHR20854:SF4">
    <property type="entry name" value="INOSITOL-1-MONOPHOSPHATASE-RELATED"/>
    <property type="match status" value="1"/>
</dbReference>
<dbReference type="SUPFAM" id="SSF56655">
    <property type="entry name" value="Carbohydrate phosphatase"/>
    <property type="match status" value="1"/>
</dbReference>
<keyword evidence="2 5" id="KW-0479">Metal-binding</keyword>
<dbReference type="GO" id="GO:0046872">
    <property type="term" value="F:metal ion binding"/>
    <property type="evidence" value="ECO:0007669"/>
    <property type="project" value="UniProtKB-KW"/>
</dbReference>
<dbReference type="Proteomes" id="UP000479132">
    <property type="component" value="Unassembled WGS sequence"/>
</dbReference>
<name>A0A6M1TDH6_9BACT</name>
<dbReference type="CDD" id="cd01641">
    <property type="entry name" value="Bacterial_IMPase_like_1"/>
    <property type="match status" value="1"/>
</dbReference>
<feature type="binding site" evidence="5">
    <location>
        <position position="87"/>
    </location>
    <ligand>
        <name>Mg(2+)</name>
        <dbReference type="ChEBI" id="CHEBI:18420"/>
        <label>1</label>
        <note>catalytic</note>
    </ligand>
</feature>
<evidence type="ECO:0000256" key="4">
    <source>
        <dbReference type="ARBA" id="ARBA00022842"/>
    </source>
</evidence>
<gene>
    <name evidence="6" type="ORF">G3569_00125</name>
</gene>
<dbReference type="Gene3D" id="3.40.190.80">
    <property type="match status" value="1"/>
</dbReference>
<dbReference type="PROSITE" id="PS00629">
    <property type="entry name" value="IMP_1"/>
    <property type="match status" value="1"/>
</dbReference>
<accession>A0A6M1TDH6</accession>
<protein>
    <submittedName>
        <fullName evidence="6">Inositol monophosphatase family protein</fullName>
    </submittedName>
</protein>
<keyword evidence="3" id="KW-0378">Hydrolase</keyword>
<keyword evidence="4 5" id="KW-0460">Magnesium</keyword>
<evidence type="ECO:0000256" key="2">
    <source>
        <dbReference type="ARBA" id="ARBA00022723"/>
    </source>
</evidence>
<evidence type="ECO:0000313" key="7">
    <source>
        <dbReference type="Proteomes" id="UP000479132"/>
    </source>
</evidence>
<dbReference type="PRINTS" id="PR00377">
    <property type="entry name" value="IMPHPHTASES"/>
</dbReference>
<dbReference type="GO" id="GO:0006020">
    <property type="term" value="P:inositol metabolic process"/>
    <property type="evidence" value="ECO:0007669"/>
    <property type="project" value="TreeGrafter"/>
</dbReference>
<dbReference type="FunFam" id="3.30.540.10:FF:000003">
    <property type="entry name" value="Inositol-1-monophosphatase"/>
    <property type="match status" value="1"/>
</dbReference>
<evidence type="ECO:0000256" key="3">
    <source>
        <dbReference type="ARBA" id="ARBA00022801"/>
    </source>
</evidence>
<comment type="caution">
    <text evidence="6">The sequence shown here is derived from an EMBL/GenBank/DDBJ whole genome shotgun (WGS) entry which is preliminary data.</text>
</comment>
<dbReference type="EMBL" id="JAALLS010000001">
    <property type="protein sequence ID" value="NGP86740.1"/>
    <property type="molecule type" value="Genomic_DNA"/>
</dbReference>
<dbReference type="InterPro" id="IPR020583">
    <property type="entry name" value="Inositol_monoP_metal-BS"/>
</dbReference>
<dbReference type="InterPro" id="IPR000760">
    <property type="entry name" value="Inositol_monophosphatase-like"/>
</dbReference>
<reference evidence="6 7" key="1">
    <citation type="submission" date="2020-02" db="EMBL/GenBank/DDBJ databases">
        <title>Aliifodinibius halophilus 2W32, complete genome.</title>
        <authorList>
            <person name="Li Y."/>
            <person name="Wu S."/>
        </authorList>
    </citation>
    <scope>NUCLEOTIDE SEQUENCE [LARGE SCALE GENOMIC DNA]</scope>
    <source>
        <strain evidence="6 7">2W32</strain>
    </source>
</reference>
<dbReference type="GO" id="GO:0007165">
    <property type="term" value="P:signal transduction"/>
    <property type="evidence" value="ECO:0007669"/>
    <property type="project" value="TreeGrafter"/>
</dbReference>
<evidence type="ECO:0000256" key="1">
    <source>
        <dbReference type="ARBA" id="ARBA00001946"/>
    </source>
</evidence>
<dbReference type="RefSeq" id="WP_165264833.1">
    <property type="nucleotide sequence ID" value="NZ_JAALLS010000001.1"/>
</dbReference>
<dbReference type="PANTHER" id="PTHR20854">
    <property type="entry name" value="INOSITOL MONOPHOSPHATASE"/>
    <property type="match status" value="1"/>
</dbReference>
<feature type="binding site" evidence="5">
    <location>
        <position position="210"/>
    </location>
    <ligand>
        <name>Mg(2+)</name>
        <dbReference type="ChEBI" id="CHEBI:18420"/>
        <label>1</label>
        <note>catalytic</note>
    </ligand>
</feature>
<dbReference type="Gene3D" id="3.30.540.10">
    <property type="entry name" value="Fructose-1,6-Bisphosphatase, subunit A, domain 1"/>
    <property type="match status" value="1"/>
</dbReference>
<sequence>MNFDLDTIHRAAIEIAKNGGDHTLNYFNRSFDVERKADDSPVTVADREAESIMRENIANQFPDHGIVGEEHGKDNEESSVQWILDPIDGTKSFIHGVPLYTTLIGVVVDDEPVVGVIYAPALDELCDAAQGKGARLNGEECRVRSCDDLAKASFMSTDAYTAAEFDYGDAFNELLDKSRIHRTWGDAYGHMLVATGRADLMFDPILNIWDAAPLLTILREAGGIFSDTDGNETIQSGNGFSCSRELLPDVLEVFEKNT</sequence>
<evidence type="ECO:0000256" key="5">
    <source>
        <dbReference type="PIRSR" id="PIRSR600760-2"/>
    </source>
</evidence>
<feature type="binding site" evidence="5">
    <location>
        <position position="69"/>
    </location>
    <ligand>
        <name>Mg(2+)</name>
        <dbReference type="ChEBI" id="CHEBI:18420"/>
        <label>1</label>
        <note>catalytic</note>
    </ligand>
</feature>
<comment type="cofactor">
    <cofactor evidence="1 5">
        <name>Mg(2+)</name>
        <dbReference type="ChEBI" id="CHEBI:18420"/>
    </cofactor>
</comment>
<evidence type="ECO:0000313" key="6">
    <source>
        <dbReference type="EMBL" id="NGP86740.1"/>
    </source>
</evidence>
<dbReference type="AlphaFoldDB" id="A0A6M1TDH6"/>
<proteinExistence type="predicted"/>
<keyword evidence="7" id="KW-1185">Reference proteome</keyword>
<feature type="binding site" evidence="5">
    <location>
        <position position="88"/>
    </location>
    <ligand>
        <name>Mg(2+)</name>
        <dbReference type="ChEBI" id="CHEBI:18420"/>
        <label>1</label>
        <note>catalytic</note>
    </ligand>
</feature>
<feature type="binding site" evidence="5">
    <location>
        <position position="85"/>
    </location>
    <ligand>
        <name>Mg(2+)</name>
        <dbReference type="ChEBI" id="CHEBI:18420"/>
        <label>1</label>
        <note>catalytic</note>
    </ligand>
</feature>
<organism evidence="6 7">
    <name type="scientific">Fodinibius halophilus</name>
    <dbReference type="NCBI Taxonomy" id="1736908"/>
    <lineage>
        <taxon>Bacteria</taxon>
        <taxon>Pseudomonadati</taxon>
        <taxon>Balneolota</taxon>
        <taxon>Balneolia</taxon>
        <taxon>Balneolales</taxon>
        <taxon>Balneolaceae</taxon>
        <taxon>Fodinibius</taxon>
    </lineage>
</organism>